<keyword evidence="3" id="KW-0695">RNA-directed DNA polymerase</keyword>
<dbReference type="SUPFAM" id="SSF56672">
    <property type="entry name" value="DNA/RNA polymerases"/>
    <property type="match status" value="1"/>
</dbReference>
<name>A0ABV6CSF7_9SPHN</name>
<evidence type="ECO:0000313" key="4">
    <source>
        <dbReference type="Proteomes" id="UP001589798"/>
    </source>
</evidence>
<keyword evidence="3" id="KW-0808">Transferase</keyword>
<dbReference type="GO" id="GO:0003964">
    <property type="term" value="F:RNA-directed DNA polymerase activity"/>
    <property type="evidence" value="ECO:0007669"/>
    <property type="project" value="UniProtKB-KW"/>
</dbReference>
<comment type="caution">
    <text evidence="3">The sequence shown here is derived from an EMBL/GenBank/DDBJ whole genome shotgun (WGS) entry which is preliminary data.</text>
</comment>
<dbReference type="InterPro" id="IPR051083">
    <property type="entry name" value="GrpII_Intron_Splice-Mob/Def"/>
</dbReference>
<dbReference type="PANTHER" id="PTHR34047:SF8">
    <property type="entry name" value="PROTEIN YKFC"/>
    <property type="match status" value="1"/>
</dbReference>
<protein>
    <submittedName>
        <fullName evidence="3">Antiviral reverse transcriptase Drt3a</fullName>
    </submittedName>
</protein>
<dbReference type="NCBIfam" id="NF041747">
    <property type="entry name" value="Drt3a"/>
    <property type="match status" value="1"/>
</dbReference>
<feature type="domain" description="Reverse transcriptase" evidence="2">
    <location>
        <begin position="1"/>
        <end position="257"/>
    </location>
</feature>
<dbReference type="Proteomes" id="UP001589798">
    <property type="component" value="Unassembled WGS sequence"/>
</dbReference>
<gene>
    <name evidence="3" type="primary">drt3a</name>
    <name evidence="3" type="ORF">ACFFJC_01385</name>
</gene>
<evidence type="ECO:0000313" key="3">
    <source>
        <dbReference type="EMBL" id="MFC0202916.1"/>
    </source>
</evidence>
<dbReference type="InterPro" id="IPR043502">
    <property type="entry name" value="DNA/RNA_pol_sf"/>
</dbReference>
<keyword evidence="4" id="KW-1185">Reference proteome</keyword>
<keyword evidence="3" id="KW-0548">Nucleotidyltransferase</keyword>
<dbReference type="PANTHER" id="PTHR34047">
    <property type="entry name" value="NUCLEAR INTRON MATURASE 1, MITOCHONDRIAL-RELATED"/>
    <property type="match status" value="1"/>
</dbReference>
<reference evidence="3 4" key="1">
    <citation type="submission" date="2024-09" db="EMBL/GenBank/DDBJ databases">
        <authorList>
            <person name="Sun Q."/>
            <person name="Mori K."/>
        </authorList>
    </citation>
    <scope>NUCLEOTIDE SEQUENCE [LARGE SCALE GENOMIC DNA]</scope>
    <source>
        <strain evidence="3 4">CCM 7706</strain>
    </source>
</reference>
<dbReference type="EMBL" id="JBHLWK010000004">
    <property type="protein sequence ID" value="MFC0202916.1"/>
    <property type="molecule type" value="Genomic_DNA"/>
</dbReference>
<sequence length="428" mass="48438">MGHAVFSAGGLAQVVRAGDSRKFKVDLKGDRDNIIEAASINALAGGVNLSDFHRTRFRGKPCVSYNDYERALVLRSVARHLKRRLRVRTPDRTKAVRGVISSLLDRTPFTVIRCDIAAFYESIPTSILRDNLVFDTASSGLVRGYLSQYFNSHCATPTGLPRGAGLSAILAEIVIRPFDEEVRRIHGVYRYFRYADDIIVFTTGDATATLSKMRKLLPKGMCFNRSKTYPIPFTDGPQRAEEPKRPPKAFEYLGYMFTVDDVSAGKKSRSVSVTISPKKIKRMQTKMLLTFHDYTRNQDSNLLFDRISFIASNYKIRRNGNVYHKGSNKIKSGVYYNYSLCGKYKITGSSELIKSEPNVDNLKMLDGMLRSLINSSRSEFRQVLANQTSVQFRRRLASICFAKGFTSKILVRMTPERIGVLKRAWRNV</sequence>
<proteinExistence type="inferred from homology"/>
<evidence type="ECO:0000256" key="1">
    <source>
        <dbReference type="ARBA" id="ARBA00034120"/>
    </source>
</evidence>
<dbReference type="PROSITE" id="PS50878">
    <property type="entry name" value="RT_POL"/>
    <property type="match status" value="1"/>
</dbReference>
<dbReference type="RefSeq" id="WP_379485789.1">
    <property type="nucleotide sequence ID" value="NZ_JBHLWK010000004.1"/>
</dbReference>
<dbReference type="Pfam" id="PF00078">
    <property type="entry name" value="RVT_1"/>
    <property type="match status" value="1"/>
</dbReference>
<evidence type="ECO:0000259" key="2">
    <source>
        <dbReference type="PROSITE" id="PS50878"/>
    </source>
</evidence>
<accession>A0ABV6CSF7</accession>
<dbReference type="InterPro" id="IPR000477">
    <property type="entry name" value="RT_dom"/>
</dbReference>
<comment type="similarity">
    <text evidence="1">Belongs to the bacterial reverse transcriptase family.</text>
</comment>
<dbReference type="CDD" id="cd01646">
    <property type="entry name" value="RT_Bac_retron_I"/>
    <property type="match status" value="1"/>
</dbReference>
<organism evidence="3 4">
    <name type="scientific">Novosphingobium soli</name>
    <dbReference type="NCBI Taxonomy" id="574956"/>
    <lineage>
        <taxon>Bacteria</taxon>
        <taxon>Pseudomonadati</taxon>
        <taxon>Pseudomonadota</taxon>
        <taxon>Alphaproteobacteria</taxon>
        <taxon>Sphingomonadales</taxon>
        <taxon>Sphingomonadaceae</taxon>
        <taxon>Novosphingobium</taxon>
    </lineage>
</organism>